<evidence type="ECO:0000313" key="4">
    <source>
        <dbReference type="EMBL" id="CAF3679574.1"/>
    </source>
</evidence>
<gene>
    <name evidence="2" type="ORF">GPM918_LOCUS8393</name>
    <name evidence="3" type="ORF">OVA965_LOCUS24081</name>
    <name evidence="4" type="ORF">SRO942_LOCUS8393</name>
    <name evidence="5" type="ORF">TMI583_LOCUS24802</name>
</gene>
<sequence length="146" mass="16030">MFIFIIVASCLLFITSNISGVQVNDSIVNGTDSGSINGSVSFRAPEKRNYPNQDQSGDTCLDVLASLLRYKNGGSQVGGDSGFGGSNTLGRAETFMSTHENAGNSDKCLDTIQSLLRYLQDQSVSDGRSYRKKAKYVYRYSQDEWR</sequence>
<dbReference type="Proteomes" id="UP000682733">
    <property type="component" value="Unassembled WGS sequence"/>
</dbReference>
<dbReference type="EMBL" id="CAJOBC010001456">
    <property type="protein sequence ID" value="CAF3679574.1"/>
    <property type="molecule type" value="Genomic_DNA"/>
</dbReference>
<reference evidence="2" key="1">
    <citation type="submission" date="2021-02" db="EMBL/GenBank/DDBJ databases">
        <authorList>
            <person name="Nowell W R."/>
        </authorList>
    </citation>
    <scope>NUCLEOTIDE SEQUENCE</scope>
</reference>
<evidence type="ECO:0000313" key="2">
    <source>
        <dbReference type="EMBL" id="CAF0896274.1"/>
    </source>
</evidence>
<organism evidence="2 6">
    <name type="scientific">Didymodactylos carnosus</name>
    <dbReference type="NCBI Taxonomy" id="1234261"/>
    <lineage>
        <taxon>Eukaryota</taxon>
        <taxon>Metazoa</taxon>
        <taxon>Spiralia</taxon>
        <taxon>Gnathifera</taxon>
        <taxon>Rotifera</taxon>
        <taxon>Eurotatoria</taxon>
        <taxon>Bdelloidea</taxon>
        <taxon>Philodinida</taxon>
        <taxon>Philodinidae</taxon>
        <taxon>Didymodactylos</taxon>
    </lineage>
</organism>
<evidence type="ECO:0000313" key="6">
    <source>
        <dbReference type="Proteomes" id="UP000663829"/>
    </source>
</evidence>
<keyword evidence="1" id="KW-0732">Signal</keyword>
<evidence type="ECO:0000256" key="1">
    <source>
        <dbReference type="SAM" id="SignalP"/>
    </source>
</evidence>
<dbReference type="Proteomes" id="UP000677228">
    <property type="component" value="Unassembled WGS sequence"/>
</dbReference>
<evidence type="ECO:0000313" key="3">
    <source>
        <dbReference type="EMBL" id="CAF1203056.1"/>
    </source>
</evidence>
<dbReference type="EMBL" id="CAJOBA010035889">
    <property type="protein sequence ID" value="CAF4012793.1"/>
    <property type="molecule type" value="Genomic_DNA"/>
</dbReference>
<dbReference type="EMBL" id="CAJNOK010014354">
    <property type="protein sequence ID" value="CAF1203056.1"/>
    <property type="molecule type" value="Genomic_DNA"/>
</dbReference>
<proteinExistence type="predicted"/>
<keyword evidence="6" id="KW-1185">Reference proteome</keyword>
<dbReference type="EMBL" id="CAJNOQ010001456">
    <property type="protein sequence ID" value="CAF0896274.1"/>
    <property type="molecule type" value="Genomic_DNA"/>
</dbReference>
<name>A0A813Z9P9_9BILA</name>
<dbReference type="Proteomes" id="UP000663829">
    <property type="component" value="Unassembled WGS sequence"/>
</dbReference>
<dbReference type="AlphaFoldDB" id="A0A813Z9P9"/>
<protein>
    <submittedName>
        <fullName evidence="2">Uncharacterized protein</fullName>
    </submittedName>
</protein>
<feature type="signal peptide" evidence="1">
    <location>
        <begin position="1"/>
        <end position="20"/>
    </location>
</feature>
<evidence type="ECO:0000313" key="5">
    <source>
        <dbReference type="EMBL" id="CAF4012793.1"/>
    </source>
</evidence>
<dbReference type="Proteomes" id="UP000681722">
    <property type="component" value="Unassembled WGS sequence"/>
</dbReference>
<comment type="caution">
    <text evidence="2">The sequence shown here is derived from an EMBL/GenBank/DDBJ whole genome shotgun (WGS) entry which is preliminary data.</text>
</comment>
<accession>A0A813Z9P9</accession>
<feature type="chain" id="PRO_5036223661" evidence="1">
    <location>
        <begin position="21"/>
        <end position="146"/>
    </location>
</feature>